<feature type="transmembrane region" description="Helical" evidence="7">
    <location>
        <begin position="212"/>
        <end position="232"/>
    </location>
</feature>
<evidence type="ECO:0000256" key="3">
    <source>
        <dbReference type="ARBA" id="ARBA00022692"/>
    </source>
</evidence>
<dbReference type="SUPFAM" id="SSF103473">
    <property type="entry name" value="MFS general substrate transporter"/>
    <property type="match status" value="1"/>
</dbReference>
<dbReference type="PROSITE" id="PS50850">
    <property type="entry name" value="MFS"/>
    <property type="match status" value="1"/>
</dbReference>
<feature type="transmembrane region" description="Helical" evidence="7">
    <location>
        <begin position="253"/>
        <end position="275"/>
    </location>
</feature>
<feature type="transmembrane region" description="Helical" evidence="7">
    <location>
        <begin position="143"/>
        <end position="161"/>
    </location>
</feature>
<organism evidence="9 10">
    <name type="scientific">Klenkia brasiliensis</name>
    <dbReference type="NCBI Taxonomy" id="333142"/>
    <lineage>
        <taxon>Bacteria</taxon>
        <taxon>Bacillati</taxon>
        <taxon>Actinomycetota</taxon>
        <taxon>Actinomycetes</taxon>
        <taxon>Geodermatophilales</taxon>
        <taxon>Geodermatophilaceae</taxon>
        <taxon>Klenkia</taxon>
    </lineage>
</organism>
<keyword evidence="4 7" id="KW-1133">Transmembrane helix</keyword>
<evidence type="ECO:0000256" key="1">
    <source>
        <dbReference type="ARBA" id="ARBA00004651"/>
    </source>
</evidence>
<dbReference type="InterPro" id="IPR044772">
    <property type="entry name" value="NO3_transporter"/>
</dbReference>
<dbReference type="AlphaFoldDB" id="A0A1G7VRC9"/>
<sequence>MALATDTAPTTRTRLGGRWIDDWRPEDPEFWERTGKPIARRNLWFSVFSEHIGFSIWSLWSVMVLFLGPAYVAAGTFTGEPPEVAAQKFLLTALPTALGAFVRLPYTFAVATFGGRNWTIVSASLLLVPTIATALVLEPGVSYSTLLLVACLAGVGGGNFASSMANINAFYPEREKGWALGLNAGGGNLGVPVIQLVGLLVLATAGAEHPRIVLLVYVPFIVAAAVGAALLMDNLSTTSNQPRALRDATREKHTWVMSFLYIGTFGSFIGFSFAFGQVLTNQFSDSFATPLAAASLTWLGPLLGSLIRPVGGKLADRFGGARITAGNFVAMAVGALVVFAASKLGSLPLFVVGFVLLFVLSGLGNGSTYKMIPAIFRVQAMDAVSAGEDTAVADRRALRMSGALIGIAGAVGAFGGVLVNLAFRQSFLTTGTGDAAYLVFVAFYVVCVAVTWVVYLRPGTAVRV</sequence>
<dbReference type="GO" id="GO:0015112">
    <property type="term" value="F:nitrate transmembrane transporter activity"/>
    <property type="evidence" value="ECO:0007669"/>
    <property type="project" value="InterPro"/>
</dbReference>
<dbReference type="Gene3D" id="1.20.1250.20">
    <property type="entry name" value="MFS general substrate transporter like domains"/>
    <property type="match status" value="1"/>
</dbReference>
<reference evidence="10" key="1">
    <citation type="submission" date="2016-10" db="EMBL/GenBank/DDBJ databases">
        <authorList>
            <person name="Varghese N."/>
            <person name="Submissions S."/>
        </authorList>
    </citation>
    <scope>NUCLEOTIDE SEQUENCE [LARGE SCALE GENOMIC DNA]</scope>
    <source>
        <strain evidence="10">DSM 44526</strain>
    </source>
</reference>
<gene>
    <name evidence="9" type="ORF">SAMN05660324_3186</name>
</gene>
<accession>A0A1G7VRC9</accession>
<keyword evidence="10" id="KW-1185">Reference proteome</keyword>
<feature type="transmembrane region" description="Helical" evidence="7">
    <location>
        <begin position="118"/>
        <end position="137"/>
    </location>
</feature>
<evidence type="ECO:0000256" key="6">
    <source>
        <dbReference type="ARBA" id="ARBA00023136"/>
    </source>
</evidence>
<dbReference type="GO" id="GO:0042128">
    <property type="term" value="P:nitrate assimilation"/>
    <property type="evidence" value="ECO:0007669"/>
    <property type="project" value="UniProtKB-KW"/>
</dbReference>
<dbReference type="Proteomes" id="UP000198863">
    <property type="component" value="Unassembled WGS sequence"/>
</dbReference>
<feature type="transmembrane region" description="Helical" evidence="7">
    <location>
        <begin position="43"/>
        <end position="68"/>
    </location>
</feature>
<proteinExistence type="inferred from homology"/>
<evidence type="ECO:0000313" key="9">
    <source>
        <dbReference type="EMBL" id="SDG62314.1"/>
    </source>
</evidence>
<evidence type="ECO:0000256" key="4">
    <source>
        <dbReference type="ARBA" id="ARBA00022989"/>
    </source>
</evidence>
<evidence type="ECO:0000256" key="5">
    <source>
        <dbReference type="ARBA" id="ARBA00023063"/>
    </source>
</evidence>
<evidence type="ECO:0000256" key="2">
    <source>
        <dbReference type="ARBA" id="ARBA00008432"/>
    </source>
</evidence>
<dbReference type="Pfam" id="PF07690">
    <property type="entry name" value="MFS_1"/>
    <property type="match status" value="1"/>
</dbReference>
<dbReference type="OrthoDB" id="9771451at2"/>
<comment type="similarity">
    <text evidence="2">Belongs to the major facilitator superfamily. Nitrate/nitrite porter (TC 2.A.1.8) family.</text>
</comment>
<name>A0A1G7VRC9_9ACTN</name>
<feature type="transmembrane region" description="Helical" evidence="7">
    <location>
        <begin position="403"/>
        <end position="423"/>
    </location>
</feature>
<feature type="domain" description="Major facilitator superfamily (MFS) profile" evidence="8">
    <location>
        <begin position="256"/>
        <end position="464"/>
    </location>
</feature>
<feature type="transmembrane region" description="Helical" evidence="7">
    <location>
        <begin position="88"/>
        <end position="106"/>
    </location>
</feature>
<protein>
    <submittedName>
        <fullName evidence="9">MFS transporter, NNP family, nitrate/nitrite transporter</fullName>
    </submittedName>
</protein>
<dbReference type="GO" id="GO:0005886">
    <property type="term" value="C:plasma membrane"/>
    <property type="evidence" value="ECO:0007669"/>
    <property type="project" value="UniProtKB-SubCell"/>
</dbReference>
<comment type="subcellular location">
    <subcellularLocation>
        <location evidence="1">Cell membrane</location>
        <topology evidence="1">Multi-pass membrane protein</topology>
    </subcellularLocation>
</comment>
<feature type="transmembrane region" description="Helical" evidence="7">
    <location>
        <begin position="347"/>
        <end position="367"/>
    </location>
</feature>
<dbReference type="EMBL" id="FNCF01000004">
    <property type="protein sequence ID" value="SDG62314.1"/>
    <property type="molecule type" value="Genomic_DNA"/>
</dbReference>
<keyword evidence="5" id="KW-0534">Nitrate assimilation</keyword>
<dbReference type="InterPro" id="IPR036259">
    <property type="entry name" value="MFS_trans_sf"/>
</dbReference>
<feature type="transmembrane region" description="Helical" evidence="7">
    <location>
        <begin position="435"/>
        <end position="456"/>
    </location>
</feature>
<feature type="transmembrane region" description="Helical" evidence="7">
    <location>
        <begin position="287"/>
        <end position="307"/>
    </location>
</feature>
<dbReference type="InterPro" id="IPR011701">
    <property type="entry name" value="MFS"/>
</dbReference>
<evidence type="ECO:0000313" key="10">
    <source>
        <dbReference type="Proteomes" id="UP000198863"/>
    </source>
</evidence>
<keyword evidence="6 7" id="KW-0472">Membrane</keyword>
<dbReference type="CDD" id="cd17341">
    <property type="entry name" value="MFS_NRT2_like"/>
    <property type="match status" value="1"/>
</dbReference>
<dbReference type="InterPro" id="IPR020846">
    <property type="entry name" value="MFS_dom"/>
</dbReference>
<feature type="transmembrane region" description="Helical" evidence="7">
    <location>
        <begin position="182"/>
        <end position="206"/>
    </location>
</feature>
<keyword evidence="3 7" id="KW-0812">Transmembrane</keyword>
<evidence type="ECO:0000259" key="8">
    <source>
        <dbReference type="PROSITE" id="PS50850"/>
    </source>
</evidence>
<evidence type="ECO:0000256" key="7">
    <source>
        <dbReference type="SAM" id="Phobius"/>
    </source>
</evidence>
<dbReference type="PANTHER" id="PTHR23515">
    <property type="entry name" value="HIGH-AFFINITY NITRATE TRANSPORTER 2.3"/>
    <property type="match status" value="1"/>
</dbReference>
<dbReference type="RefSeq" id="WP_091064799.1">
    <property type="nucleotide sequence ID" value="NZ_FNCF01000004.1"/>
</dbReference>
<feature type="transmembrane region" description="Helical" evidence="7">
    <location>
        <begin position="319"/>
        <end position="341"/>
    </location>
</feature>